<sequence>GQMEVEECPSAAMGELIITTEMAEADGPIEACDLTQEPAATQENSDLLEMAQVLSEIAMPSLTESHEVETEEQADPLAERSERHALVLSTLPQDSLELQMPQEVILELANGIKMYGKDLATITELLHPTQVPWAPEVAGELRLVQVICCPIGKTFLILRQWDCNLI</sequence>
<dbReference type="AlphaFoldDB" id="A0A401NYB8"/>
<proteinExistence type="predicted"/>
<feature type="non-terminal residue" evidence="1">
    <location>
        <position position="1"/>
    </location>
</feature>
<accession>A0A401NYB8</accession>
<dbReference type="EMBL" id="BFAA01004239">
    <property type="protein sequence ID" value="GCB65869.1"/>
    <property type="molecule type" value="Genomic_DNA"/>
</dbReference>
<keyword evidence="2" id="KW-1185">Reference proteome</keyword>
<dbReference type="OrthoDB" id="6077919at2759"/>
<reference evidence="1 2" key="1">
    <citation type="journal article" date="2018" name="Nat. Ecol. Evol.">
        <title>Shark genomes provide insights into elasmobranch evolution and the origin of vertebrates.</title>
        <authorList>
            <person name="Hara Y"/>
            <person name="Yamaguchi K"/>
            <person name="Onimaru K"/>
            <person name="Kadota M"/>
            <person name="Koyanagi M"/>
            <person name="Keeley SD"/>
            <person name="Tatsumi K"/>
            <person name="Tanaka K"/>
            <person name="Motone F"/>
            <person name="Kageyama Y"/>
            <person name="Nozu R"/>
            <person name="Adachi N"/>
            <person name="Nishimura O"/>
            <person name="Nakagawa R"/>
            <person name="Tanegashima C"/>
            <person name="Kiyatake I"/>
            <person name="Matsumoto R"/>
            <person name="Murakumo K"/>
            <person name="Nishida K"/>
            <person name="Terakita A"/>
            <person name="Kuratani S"/>
            <person name="Sato K"/>
            <person name="Hyodo S Kuraku.S."/>
        </authorList>
    </citation>
    <scope>NUCLEOTIDE SEQUENCE [LARGE SCALE GENOMIC DNA]</scope>
</reference>
<gene>
    <name evidence="1" type="ORF">scyTo_0010020</name>
</gene>
<comment type="caution">
    <text evidence="1">The sequence shown here is derived from an EMBL/GenBank/DDBJ whole genome shotgun (WGS) entry which is preliminary data.</text>
</comment>
<evidence type="ECO:0000313" key="2">
    <source>
        <dbReference type="Proteomes" id="UP000288216"/>
    </source>
</evidence>
<dbReference type="Proteomes" id="UP000288216">
    <property type="component" value="Unassembled WGS sequence"/>
</dbReference>
<protein>
    <submittedName>
        <fullName evidence="1">Uncharacterized protein</fullName>
    </submittedName>
</protein>
<name>A0A401NYB8_SCYTO</name>
<evidence type="ECO:0000313" key="1">
    <source>
        <dbReference type="EMBL" id="GCB65869.1"/>
    </source>
</evidence>
<organism evidence="1 2">
    <name type="scientific">Scyliorhinus torazame</name>
    <name type="common">Cloudy catshark</name>
    <name type="synonym">Catulus torazame</name>
    <dbReference type="NCBI Taxonomy" id="75743"/>
    <lineage>
        <taxon>Eukaryota</taxon>
        <taxon>Metazoa</taxon>
        <taxon>Chordata</taxon>
        <taxon>Craniata</taxon>
        <taxon>Vertebrata</taxon>
        <taxon>Chondrichthyes</taxon>
        <taxon>Elasmobranchii</taxon>
        <taxon>Galeomorphii</taxon>
        <taxon>Galeoidea</taxon>
        <taxon>Carcharhiniformes</taxon>
        <taxon>Scyliorhinidae</taxon>
        <taxon>Scyliorhinus</taxon>
    </lineage>
</organism>